<feature type="transmembrane region" description="Helical" evidence="1">
    <location>
        <begin position="326"/>
        <end position="344"/>
    </location>
</feature>
<keyword evidence="1" id="KW-1133">Transmembrane helix</keyword>
<accession>A0ABX1QQ27</accession>
<dbReference type="Pfam" id="PF14362">
    <property type="entry name" value="DUF4407"/>
    <property type="match status" value="1"/>
</dbReference>
<feature type="transmembrane region" description="Helical" evidence="1">
    <location>
        <begin position="72"/>
        <end position="96"/>
    </location>
</feature>
<keyword evidence="3" id="KW-1185">Reference proteome</keyword>
<evidence type="ECO:0000313" key="3">
    <source>
        <dbReference type="Proteomes" id="UP000767947"/>
    </source>
</evidence>
<dbReference type="Proteomes" id="UP000767947">
    <property type="component" value="Unassembled WGS sequence"/>
</dbReference>
<comment type="caution">
    <text evidence="2">The sequence shown here is derived from an EMBL/GenBank/DDBJ whole genome shotgun (WGS) entry which is preliminary data.</text>
</comment>
<keyword evidence="1" id="KW-0812">Transmembrane</keyword>
<feature type="transmembrane region" description="Helical" evidence="1">
    <location>
        <begin position="117"/>
        <end position="137"/>
    </location>
</feature>
<name>A0ABX1QQ27_9FLAO</name>
<organism evidence="2 3">
    <name type="scientific">Flavobacterium solisilvae</name>
    <dbReference type="NCBI Taxonomy" id="1852019"/>
    <lineage>
        <taxon>Bacteria</taxon>
        <taxon>Pseudomonadati</taxon>
        <taxon>Bacteroidota</taxon>
        <taxon>Flavobacteriia</taxon>
        <taxon>Flavobacteriales</taxon>
        <taxon>Flavobacteriaceae</taxon>
        <taxon>Flavobacterium</taxon>
    </lineage>
</organism>
<evidence type="ECO:0000313" key="2">
    <source>
        <dbReference type="EMBL" id="NMH24332.1"/>
    </source>
</evidence>
<evidence type="ECO:0000256" key="1">
    <source>
        <dbReference type="SAM" id="Phobius"/>
    </source>
</evidence>
<feature type="transmembrane region" description="Helical" evidence="1">
    <location>
        <begin position="34"/>
        <end position="60"/>
    </location>
</feature>
<dbReference type="InterPro" id="IPR025519">
    <property type="entry name" value="DUF4407"/>
</dbReference>
<protein>
    <submittedName>
        <fullName evidence="2">DUF4407 domain-containing protein</fullName>
    </submittedName>
</protein>
<gene>
    <name evidence="2" type="ORF">G6042_03525</name>
</gene>
<proteinExistence type="predicted"/>
<dbReference type="EMBL" id="JAAMPT010000199">
    <property type="protein sequence ID" value="NMH24332.1"/>
    <property type="molecule type" value="Genomic_DNA"/>
</dbReference>
<reference evidence="2 3" key="1">
    <citation type="submission" date="2020-02" db="EMBL/GenBank/DDBJ databases">
        <title>Flavobacterium sp. genome.</title>
        <authorList>
            <person name="Jung H.S."/>
            <person name="Baek J.H."/>
            <person name="Jeon C.O."/>
        </authorList>
    </citation>
    <scope>NUCLEOTIDE SEQUENCE [LARGE SCALE GENOMIC DNA]</scope>
    <source>
        <strain evidence="2 3">SE-s27</strain>
    </source>
</reference>
<dbReference type="RefSeq" id="WP_169522931.1">
    <property type="nucleotide sequence ID" value="NZ_JAAMPT010000199.1"/>
</dbReference>
<keyword evidence="1" id="KW-0472">Membrane</keyword>
<sequence length="518" mass="61192">MNKTFNEIRQFLFTCSGEDNFILKRCNTVIQKRFALIGGFVLLIFVGCFFSAMLFSYSLFQGAKWTSIPIGIFWGAMVVNMYLLLLHTISPAIIPLACKVKRRKKNIGIEREAKLHFLNLSMFLRIGFMMLLAVIIAQPLNYSVLSSSVETHLEKHKVKERVTLYSLTNKHLIQSELNNQKEFNTIINSRLYGEDAERIKQYLTDIDNKIQGDKYFIELVNKKINKLNDIEGHLFLNSNENRQKAALINQIDLLLSNQIISDHNLINTLNSLSILGKLKPDFDNYKTELINLTIEKIDNYNKLNDLLNKSNFYIKTIQLLLVENPLSWLLTFLICLLFLLPIIFKYKARDISANLFLHELEENKELVRLRKELINTTDFNWLEKKIKSINAKEIRTPDYYFQRMLIEHKIILEEYDETKKEFSKLLTENIKRFNKNSLNRLLILVEKLKKINSNKYLEFKDQIFEEYKNEKIVKYEYWLDCPFRTEKIKTTPIIEDPVSFLDFFYNTSDNDRENKQSE</sequence>